<keyword evidence="3 7" id="KW-0812">Transmembrane</keyword>
<evidence type="ECO:0000256" key="7">
    <source>
        <dbReference type="SAM" id="Phobius"/>
    </source>
</evidence>
<evidence type="ECO:0000259" key="8">
    <source>
        <dbReference type="PROSITE" id="PS50004"/>
    </source>
</evidence>
<feature type="domain" description="C2" evidence="8">
    <location>
        <begin position="123"/>
        <end position="234"/>
    </location>
</feature>
<dbReference type="Pfam" id="PF00168">
    <property type="entry name" value="C2"/>
    <property type="match status" value="4"/>
</dbReference>
<dbReference type="CDD" id="cd08379">
    <property type="entry name" value="C2D_MCTP_PRT_plant"/>
    <property type="match status" value="1"/>
</dbReference>
<reference evidence="9 10" key="1">
    <citation type="journal article" date="2022" name="Nat. Plants">
        <title>Genomes of leafy and leafless Platanthera orchids illuminate the evolution of mycoheterotrophy.</title>
        <authorList>
            <person name="Li M.H."/>
            <person name="Liu K.W."/>
            <person name="Li Z."/>
            <person name="Lu H.C."/>
            <person name="Ye Q.L."/>
            <person name="Zhang D."/>
            <person name="Wang J.Y."/>
            <person name="Li Y.F."/>
            <person name="Zhong Z.M."/>
            <person name="Liu X."/>
            <person name="Yu X."/>
            <person name="Liu D.K."/>
            <person name="Tu X.D."/>
            <person name="Liu B."/>
            <person name="Hao Y."/>
            <person name="Liao X.Y."/>
            <person name="Jiang Y.T."/>
            <person name="Sun W.H."/>
            <person name="Chen J."/>
            <person name="Chen Y.Q."/>
            <person name="Ai Y."/>
            <person name="Zhai J.W."/>
            <person name="Wu S.S."/>
            <person name="Zhou Z."/>
            <person name="Hsiao Y.Y."/>
            <person name="Wu W.L."/>
            <person name="Chen Y.Y."/>
            <person name="Lin Y.F."/>
            <person name="Hsu J.L."/>
            <person name="Li C.Y."/>
            <person name="Wang Z.W."/>
            <person name="Zhao X."/>
            <person name="Zhong W.Y."/>
            <person name="Ma X.K."/>
            <person name="Ma L."/>
            <person name="Huang J."/>
            <person name="Chen G.Z."/>
            <person name="Huang M.Z."/>
            <person name="Huang L."/>
            <person name="Peng D.H."/>
            <person name="Luo Y.B."/>
            <person name="Zou S.Q."/>
            <person name="Chen S.P."/>
            <person name="Lan S."/>
            <person name="Tsai W.C."/>
            <person name="Van de Peer Y."/>
            <person name="Liu Z.J."/>
        </authorList>
    </citation>
    <scope>NUCLEOTIDE SEQUENCE [LARGE SCALE GENOMIC DNA]</scope>
    <source>
        <strain evidence="9">Lor288</strain>
    </source>
</reference>
<feature type="domain" description="C2" evidence="8">
    <location>
        <begin position="1"/>
        <end position="96"/>
    </location>
</feature>
<keyword evidence="10" id="KW-1185">Reference proteome</keyword>
<comment type="subcellular location">
    <subcellularLocation>
        <location evidence="1">Membrane</location>
        <topology evidence="1">Multi-pass membrane protein</topology>
    </subcellularLocation>
</comment>
<evidence type="ECO:0000256" key="4">
    <source>
        <dbReference type="ARBA" id="ARBA00022737"/>
    </source>
</evidence>
<dbReference type="InterPro" id="IPR047259">
    <property type="entry name" value="QUIRKY-like"/>
</dbReference>
<dbReference type="Proteomes" id="UP001412067">
    <property type="component" value="Unassembled WGS sequence"/>
</dbReference>
<dbReference type="InterPro" id="IPR047257">
    <property type="entry name" value="C2B_MCTP_PRT_plant"/>
</dbReference>
<dbReference type="InterPro" id="IPR047258">
    <property type="entry name" value="C2C_MCTP_PRT_plant"/>
</dbReference>
<evidence type="ECO:0000313" key="9">
    <source>
        <dbReference type="EMBL" id="KAK8948300.1"/>
    </source>
</evidence>
<comment type="similarity">
    <text evidence="2">Belongs to the MCTP family.</text>
</comment>
<dbReference type="PANTHER" id="PTHR31425">
    <property type="entry name" value="PHOSPHORIBOSYLANTHRANILATE TRANSFERASE ISOFORM 1"/>
    <property type="match status" value="1"/>
</dbReference>
<evidence type="ECO:0000256" key="3">
    <source>
        <dbReference type="ARBA" id="ARBA00022692"/>
    </source>
</evidence>
<dbReference type="InterPro" id="IPR035892">
    <property type="entry name" value="C2_domain_sf"/>
</dbReference>
<evidence type="ECO:0000256" key="6">
    <source>
        <dbReference type="ARBA" id="ARBA00023136"/>
    </source>
</evidence>
<feature type="transmembrane region" description="Helical" evidence="7">
    <location>
        <begin position="787"/>
        <end position="816"/>
    </location>
</feature>
<protein>
    <recommendedName>
        <fullName evidence="8">C2 domain-containing protein</fullName>
    </recommendedName>
</protein>
<dbReference type="PANTHER" id="PTHR31425:SF48">
    <property type="entry name" value="MULTIPLE C2 DOMAIN AND TRANSMEMBRANE REGION PROTEIN 10"/>
    <property type="match status" value="1"/>
</dbReference>
<evidence type="ECO:0000256" key="1">
    <source>
        <dbReference type="ARBA" id="ARBA00004141"/>
    </source>
</evidence>
<evidence type="ECO:0000256" key="5">
    <source>
        <dbReference type="ARBA" id="ARBA00022989"/>
    </source>
</evidence>
<dbReference type="Gene3D" id="2.60.40.150">
    <property type="entry name" value="C2 domain"/>
    <property type="match status" value="4"/>
</dbReference>
<keyword evidence="6 7" id="KW-0472">Membrane</keyword>
<dbReference type="CDD" id="cd04019">
    <property type="entry name" value="C2C_MCTP_PRT_plant"/>
    <property type="match status" value="1"/>
</dbReference>
<feature type="domain" description="C2" evidence="8">
    <location>
        <begin position="273"/>
        <end position="399"/>
    </location>
</feature>
<dbReference type="SUPFAM" id="SSF49562">
    <property type="entry name" value="C2 domain (Calcium/lipid-binding domain, CaLB)"/>
    <property type="match status" value="4"/>
</dbReference>
<comment type="caution">
    <text evidence="9">The sequence shown here is derived from an EMBL/GenBank/DDBJ whole genome shotgun (WGS) entry which is preliminary data.</text>
</comment>
<dbReference type="CDD" id="cd08378">
    <property type="entry name" value="C2B_MCTP_PRT_plant"/>
    <property type="match status" value="1"/>
</dbReference>
<evidence type="ECO:0000313" key="10">
    <source>
        <dbReference type="Proteomes" id="UP001412067"/>
    </source>
</evidence>
<accession>A0ABR2LS43</accession>
<dbReference type="SMART" id="SM00239">
    <property type="entry name" value="C2"/>
    <property type="match status" value="4"/>
</dbReference>
<feature type="domain" description="C2" evidence="8">
    <location>
        <begin position="429"/>
        <end position="548"/>
    </location>
</feature>
<dbReference type="InterPro" id="IPR000008">
    <property type="entry name" value="C2_dom"/>
</dbReference>
<keyword evidence="4" id="KW-0677">Repeat</keyword>
<name>A0ABR2LS43_9ASPA</name>
<dbReference type="Pfam" id="PF08372">
    <property type="entry name" value="PRT_C"/>
    <property type="match status" value="1"/>
</dbReference>
<feature type="transmembrane region" description="Helical" evidence="7">
    <location>
        <begin position="672"/>
        <end position="705"/>
    </location>
</feature>
<gene>
    <name evidence="9" type="ORF">KSP40_PGU015711</name>
</gene>
<organism evidence="9 10">
    <name type="scientific">Platanthera guangdongensis</name>
    <dbReference type="NCBI Taxonomy" id="2320717"/>
    <lineage>
        <taxon>Eukaryota</taxon>
        <taxon>Viridiplantae</taxon>
        <taxon>Streptophyta</taxon>
        <taxon>Embryophyta</taxon>
        <taxon>Tracheophyta</taxon>
        <taxon>Spermatophyta</taxon>
        <taxon>Magnoliopsida</taxon>
        <taxon>Liliopsida</taxon>
        <taxon>Asparagales</taxon>
        <taxon>Orchidaceae</taxon>
        <taxon>Orchidoideae</taxon>
        <taxon>Orchideae</taxon>
        <taxon>Orchidinae</taxon>
        <taxon>Platanthera</taxon>
    </lineage>
</organism>
<evidence type="ECO:0000256" key="2">
    <source>
        <dbReference type="ARBA" id="ARBA00007923"/>
    </source>
</evidence>
<dbReference type="InterPro" id="IPR013583">
    <property type="entry name" value="MCTP_C"/>
</dbReference>
<proteinExistence type="inferred from homology"/>
<dbReference type="PROSITE" id="PS50004">
    <property type="entry name" value="C2"/>
    <property type="match status" value="4"/>
</dbReference>
<dbReference type="InterPro" id="IPR047255">
    <property type="entry name" value="C2D_MCTP_PRT_plant"/>
</dbReference>
<dbReference type="EMBL" id="JBBWWR010000016">
    <property type="protein sequence ID" value="KAK8948300.1"/>
    <property type="molecule type" value="Genomic_DNA"/>
</dbReference>
<keyword evidence="5 7" id="KW-1133">Transmembrane helix</keyword>
<sequence>MPKDGHGSSSPLVEVQFEGQKRRTAAIPQNLNPVWNERLVFSVSDTGDLPYSSIDVAVYNDLGKVRIPAAGVPAPGEHAFPQLFPLEKRSLFSHIRGEISLKIYEEDFALKETRPRLAGEGFSSDRDRTSRTYDLVEQMQYLYVRVVRARELGTTAGGETRVEVKLGNYRGMTRPSAAQHWDQSFAFSSDTIQSSTVEIIVKERVDDFIGRLGFDLSEVPRRVPPDSTLAPQWYRLDDRNGVKGKAEIMASVWFGTQADEAFSESWHSRAAGVNSDMLGSIQSKVYVAPKLWYLRVSVIEAQDLLPGEKRFPELFVKAQIGNHVLRTPTAAFMQSRNPSSPFWNEDLLFVIAEPFDEHLLVTVEDRLGQGHSEPLGRVVIPISAVERRLNEQPAVSRWFGLERARLVSRVQLGLCLEGGYHVLDEMTMYSSDLRPPAKQLWLPHIGVLELGILCATGLVPVKLREANGGTTDAYCVAKYGQKWIRTRTVIDSFSPKWNEQYTWEVFDPCTVITIGVFDNDVRIGKVRIRLSTLQTDRVYAHVYPLLTLHPAGLKKMGDLHLAIRFSCANAGNMLQSYMRPLLPKMHYLEPLLVRQVENLRYQATNVVAARLGRAEPPLGREVVEYMLDHGSHLWSMRKSRANFFRLVAVLSTPIAVGRWAESIRSWKRPVISALVSLAVLMFVIFPDMILPAVFCGIAMTGLWNYRSRPKNPPHMDTRMSSAEAIYGDELDEELDSFPTSRSADVVRMRYDRLRSVAGRVQKVVGDLGTQGERAQALLSWRDQRATFLFVVFCISAAAVFYAVPVRAMAAGLVVYVMRPPRFRSRLPSPLMNFFRRLPAKADCLL</sequence>